<dbReference type="EMBL" id="JACHIA010000016">
    <property type="protein sequence ID" value="MBB6072623.1"/>
    <property type="molecule type" value="Genomic_DNA"/>
</dbReference>
<evidence type="ECO:0000256" key="1">
    <source>
        <dbReference type="SAM" id="MobiDB-lite"/>
    </source>
</evidence>
<keyword evidence="3" id="KW-1185">Reference proteome</keyword>
<name>A0A841H3S4_9BACT</name>
<proteinExistence type="predicted"/>
<sequence length="60" mass="6770">MTAIVVRDPSITVRRSDPHPATNRSTIRHRWTTGTNHHPPPPVILIDPPHLPDARALQRV</sequence>
<evidence type="ECO:0000313" key="2">
    <source>
        <dbReference type="EMBL" id="MBB6072623.1"/>
    </source>
</evidence>
<dbReference type="AlphaFoldDB" id="A0A841H3S4"/>
<feature type="region of interest" description="Disordered" evidence="1">
    <location>
        <begin position="1"/>
        <end position="60"/>
    </location>
</feature>
<gene>
    <name evidence="2" type="ORF">HNQ61_004286</name>
</gene>
<comment type="caution">
    <text evidence="2">The sequence shown here is derived from an EMBL/GenBank/DDBJ whole genome shotgun (WGS) entry which is preliminary data.</text>
</comment>
<dbReference type="RefSeq" id="WP_170032666.1">
    <property type="nucleotide sequence ID" value="NZ_JABDTL010000001.1"/>
</dbReference>
<evidence type="ECO:0000313" key="3">
    <source>
        <dbReference type="Proteomes" id="UP000582837"/>
    </source>
</evidence>
<accession>A0A841H3S4</accession>
<reference evidence="2 3" key="1">
    <citation type="submission" date="2020-08" db="EMBL/GenBank/DDBJ databases">
        <title>Genomic Encyclopedia of Type Strains, Phase IV (KMG-IV): sequencing the most valuable type-strain genomes for metagenomic binning, comparative biology and taxonomic classification.</title>
        <authorList>
            <person name="Goeker M."/>
        </authorList>
    </citation>
    <scope>NUCLEOTIDE SEQUENCE [LARGE SCALE GENOMIC DNA]</scope>
    <source>
        <strain evidence="2 3">DSM 29007</strain>
    </source>
</reference>
<protein>
    <submittedName>
        <fullName evidence="2">Uncharacterized protein</fullName>
    </submittedName>
</protein>
<organism evidence="2 3">
    <name type="scientific">Longimicrobium terrae</name>
    <dbReference type="NCBI Taxonomy" id="1639882"/>
    <lineage>
        <taxon>Bacteria</taxon>
        <taxon>Pseudomonadati</taxon>
        <taxon>Gemmatimonadota</taxon>
        <taxon>Longimicrobiia</taxon>
        <taxon>Longimicrobiales</taxon>
        <taxon>Longimicrobiaceae</taxon>
        <taxon>Longimicrobium</taxon>
    </lineage>
</organism>
<dbReference type="Proteomes" id="UP000582837">
    <property type="component" value="Unassembled WGS sequence"/>
</dbReference>